<organism evidence="1 2">
    <name type="scientific">Monilinia laxa</name>
    <name type="common">Brown rot fungus</name>
    <name type="synonym">Sclerotinia laxa</name>
    <dbReference type="NCBI Taxonomy" id="61186"/>
    <lineage>
        <taxon>Eukaryota</taxon>
        <taxon>Fungi</taxon>
        <taxon>Dikarya</taxon>
        <taxon>Ascomycota</taxon>
        <taxon>Pezizomycotina</taxon>
        <taxon>Leotiomycetes</taxon>
        <taxon>Helotiales</taxon>
        <taxon>Sclerotiniaceae</taxon>
        <taxon>Monilinia</taxon>
    </lineage>
</organism>
<dbReference type="Proteomes" id="UP000326757">
    <property type="component" value="Unassembled WGS sequence"/>
</dbReference>
<accession>A0A5N6K3X4</accession>
<comment type="caution">
    <text evidence="1">The sequence shown here is derived from an EMBL/GenBank/DDBJ whole genome shotgun (WGS) entry which is preliminary data.</text>
</comment>
<protein>
    <submittedName>
        <fullName evidence="1">Uncharacterized protein</fullName>
    </submittedName>
</protein>
<evidence type="ECO:0000313" key="1">
    <source>
        <dbReference type="EMBL" id="KAB8297050.1"/>
    </source>
</evidence>
<evidence type="ECO:0000313" key="2">
    <source>
        <dbReference type="Proteomes" id="UP000326757"/>
    </source>
</evidence>
<dbReference type="EMBL" id="VIGI01000008">
    <property type="protein sequence ID" value="KAB8297050.1"/>
    <property type="molecule type" value="Genomic_DNA"/>
</dbReference>
<proteinExistence type="predicted"/>
<keyword evidence="2" id="KW-1185">Reference proteome</keyword>
<dbReference type="AlphaFoldDB" id="A0A5N6K3X4"/>
<gene>
    <name evidence="1" type="ORF">EYC80_002445</name>
</gene>
<name>A0A5N6K3X4_MONLA</name>
<reference evidence="1 2" key="1">
    <citation type="submission" date="2019-06" db="EMBL/GenBank/DDBJ databases">
        <title>Genome Sequence of the Brown Rot Fungal Pathogen Monilinia laxa.</title>
        <authorList>
            <person name="De Miccolis Angelini R.M."/>
            <person name="Landi L."/>
            <person name="Abate D."/>
            <person name="Pollastro S."/>
            <person name="Romanazzi G."/>
            <person name="Faretra F."/>
        </authorList>
    </citation>
    <scope>NUCLEOTIDE SEQUENCE [LARGE SCALE GENOMIC DNA]</scope>
    <source>
        <strain evidence="1 2">Mlax316</strain>
    </source>
</reference>
<sequence>MVIPQIEDYQPKFFIEARITIHMWDNNNRQMCDLTKYGTNSLGSYLHCIAFRCNNNINRYLPRSNLFLHPSEDIQWLITCSLCQYFIVYQIFRSIQPLIMSRNRRNLNNQCISCGFWWFSACKTPRPVLVHCLFKIKRLFIQIYSGL</sequence>